<protein>
    <recommendedName>
        <fullName evidence="3">Fimbrillin family protein</fullName>
    </recommendedName>
</protein>
<accession>A0A948TM34</accession>
<dbReference type="EMBL" id="JAHLFJ010000047">
    <property type="protein sequence ID" value="MBU3855908.1"/>
    <property type="molecule type" value="Genomic_DNA"/>
</dbReference>
<evidence type="ECO:0000313" key="1">
    <source>
        <dbReference type="EMBL" id="MBU3855908.1"/>
    </source>
</evidence>
<dbReference type="AlphaFoldDB" id="A0A948TM34"/>
<proteinExistence type="predicted"/>
<dbReference type="Gene3D" id="2.160.20.110">
    <property type="match status" value="2"/>
</dbReference>
<gene>
    <name evidence="1" type="ORF">H9928_05015</name>
</gene>
<reference evidence="1" key="1">
    <citation type="journal article" date="2021" name="PeerJ">
        <title>Extensive microbial diversity within the chicken gut microbiome revealed by metagenomics and culture.</title>
        <authorList>
            <person name="Gilroy R."/>
            <person name="Ravi A."/>
            <person name="Getino M."/>
            <person name="Pursley I."/>
            <person name="Horton D.L."/>
            <person name="Alikhan N.F."/>
            <person name="Baker D."/>
            <person name="Gharbi K."/>
            <person name="Hall N."/>
            <person name="Watson M."/>
            <person name="Adriaenssens E.M."/>
            <person name="Foster-Nyarko E."/>
            <person name="Jarju S."/>
            <person name="Secka A."/>
            <person name="Antonio M."/>
            <person name="Oren A."/>
            <person name="Chaudhuri R.R."/>
            <person name="La Ragione R."/>
            <person name="Hildebrand F."/>
            <person name="Pallen M.J."/>
        </authorList>
    </citation>
    <scope>NUCLEOTIDE SEQUENCE</scope>
    <source>
        <strain evidence="1">8470</strain>
    </source>
</reference>
<evidence type="ECO:0000313" key="2">
    <source>
        <dbReference type="Proteomes" id="UP000784286"/>
    </source>
</evidence>
<evidence type="ECO:0008006" key="3">
    <source>
        <dbReference type="Google" id="ProtNLM"/>
    </source>
</evidence>
<reference evidence="1" key="2">
    <citation type="submission" date="2021-04" db="EMBL/GenBank/DDBJ databases">
        <authorList>
            <person name="Gilroy R."/>
        </authorList>
    </citation>
    <scope>NUCLEOTIDE SEQUENCE</scope>
    <source>
        <strain evidence="1">8470</strain>
    </source>
</reference>
<organism evidence="1 2">
    <name type="scientific">Candidatus Phocaeicola excrementipullorum</name>
    <dbReference type="NCBI Taxonomy" id="2838731"/>
    <lineage>
        <taxon>Bacteria</taxon>
        <taxon>Pseudomonadati</taxon>
        <taxon>Bacteroidota</taxon>
        <taxon>Bacteroidia</taxon>
        <taxon>Bacteroidales</taxon>
        <taxon>Bacteroidaceae</taxon>
        <taxon>Phocaeicola</taxon>
    </lineage>
</organism>
<name>A0A948TM34_9BACT</name>
<dbReference type="PROSITE" id="PS51257">
    <property type="entry name" value="PROKAR_LIPOPROTEIN"/>
    <property type="match status" value="1"/>
</dbReference>
<comment type="caution">
    <text evidence="1">The sequence shown here is derived from an EMBL/GenBank/DDBJ whole genome shotgun (WGS) entry which is preliminary data.</text>
</comment>
<sequence length="746" mass="77600">MKKFKHLMNAGLLGSVIALGSCSEEKIIDLNTGGEGSSSQAEAVDCTVNATIKSLKTFETRANWQNEAYAWNAQDAFTVWEQKEGAGYNFTISTGYDGSAPAATAEFAGKMPLVDGHKLVAVYPFKEASTFDEIATFAIPAECTQAAGNAELGAYSFMVATTNVTDGAIPDLEFAPLTATLQFDLKNVAKEDLKVRRITVESNGEVFPGAMKINSNGEVESVSDMRKSLSLNMSDQTVAPNASLNGYLNIIPTQYNADANKINGETGISLKATVVNSKDEEQVITILSNVALKDMNEKTGMDMEASAYQFAAGKRYKITCELDNFRIPEEGYVADEEGNATIYNLDGLIKWSADEAAKSKTVTLMAVPGDEDSWTKEVDFEGKEWKAIDFFAGTFNGNGFTFKNMKGCFAKTNGGTIKDLTFENATISTAESSSAGLILTNNGTLENITISNINMNVSANTAGALAASNSGTVAGCTLESGTINITVSADGMAGGLIGSSTGNITDCKVGKSDVSLSVDCSNYKVNVGGLLGQTPNAAGKQQITNSSVSSSVTVSTTGTTPNPNIGGLVGWLASGSISASSASATFDVAMGSIGGLVGQIQSPNPGSITLCYASGSLNIKEGGFSSSNVGGLIGKTFNTKVQISSCYTTFTLPETANKLGGIQGDCGGASAPAYTACFYTQEGVAAINNPVNTEIPTLKDLAPISTADLKGKASEMNAAASTAGCTAYQFAENSSDTEPLIIKAAE</sequence>
<dbReference type="Proteomes" id="UP000784286">
    <property type="component" value="Unassembled WGS sequence"/>
</dbReference>